<keyword evidence="4" id="KW-1185">Reference proteome</keyword>
<feature type="domain" description="Arrestin C-terminal-like" evidence="3">
    <location>
        <begin position="198"/>
        <end position="303"/>
    </location>
</feature>
<dbReference type="GO" id="GO:0005737">
    <property type="term" value="C:cytoplasm"/>
    <property type="evidence" value="ECO:0007669"/>
    <property type="project" value="TreeGrafter"/>
</dbReference>
<organism evidence="4 5">
    <name type="scientific">Macrostomum lignano</name>
    <dbReference type="NCBI Taxonomy" id="282301"/>
    <lineage>
        <taxon>Eukaryota</taxon>
        <taxon>Metazoa</taxon>
        <taxon>Spiralia</taxon>
        <taxon>Lophotrochozoa</taxon>
        <taxon>Platyhelminthes</taxon>
        <taxon>Rhabditophora</taxon>
        <taxon>Macrostomorpha</taxon>
        <taxon>Macrostomida</taxon>
        <taxon>Macrostomidae</taxon>
        <taxon>Macrostomum</taxon>
    </lineage>
</organism>
<dbReference type="PANTHER" id="PTHR11188:SF176">
    <property type="entry name" value="ARRESTIN DOMAIN-CONTAINING PROTEIN 1"/>
    <property type="match status" value="1"/>
</dbReference>
<evidence type="ECO:0000256" key="1">
    <source>
        <dbReference type="ARBA" id="ARBA00005298"/>
    </source>
</evidence>
<accession>A0A1I8IJ53</accession>
<dbReference type="InterPro" id="IPR011022">
    <property type="entry name" value="Arrestin_C-like"/>
</dbReference>
<evidence type="ECO:0000259" key="2">
    <source>
        <dbReference type="Pfam" id="PF00339"/>
    </source>
</evidence>
<dbReference type="InterPro" id="IPR050357">
    <property type="entry name" value="Arrestin_domain-protein"/>
</dbReference>
<dbReference type="GO" id="GO:0015031">
    <property type="term" value="P:protein transport"/>
    <property type="evidence" value="ECO:0007669"/>
    <property type="project" value="TreeGrafter"/>
</dbReference>
<sequence>MHVSTGLNLTLPERALQEAMSESEILQIIFDDANSNPHAIYRAGQTVQLKVRVYCQQPTECENIVVKIKGKSKVYWSKGRSKYSSTETMMELQLPVFAPPDASQSFHPPGEYFYPLSVDLPANIAASFVYDSQNNVFYSIKAKMRRTADVDERFFKRIIIIRDLDLNVIAPSLIAPYESESQERTRVSCSAFLNRGMGKAEVRVRLNKRGFAVGEQIQVTGELRNAGSVDFSLVTMEIAELCEFQGSGKSRQRWRIASTVRLPPLASGQTMQLSHLLPVRGVNCSYLQGCTNITLNHFFRLRAAGTLTIVKKDLCELIIGTVPIGQQWPVDINAFIPLAEADAVELQIFSAMKVQTLEILFDDASENPRAVYRSGQTVALRVHLVLREPVKCRGDVGRIRYYVKAACIDRPWKFDNYTQAFYTVIRDFDLNTRPMDAIGPFFTENEFDVNCCYCFNCCFGKLLVRVQLPKRGFVPGEQVRVTGEIAKHQRPPS</sequence>
<dbReference type="SUPFAM" id="SSF81296">
    <property type="entry name" value="E set domains"/>
    <property type="match status" value="1"/>
</dbReference>
<evidence type="ECO:0000259" key="3">
    <source>
        <dbReference type="Pfam" id="PF02752"/>
    </source>
</evidence>
<dbReference type="InterPro" id="IPR011021">
    <property type="entry name" value="Arrestin-like_N"/>
</dbReference>
<dbReference type="InterPro" id="IPR014756">
    <property type="entry name" value="Ig_E-set"/>
</dbReference>
<dbReference type="Proteomes" id="UP000095280">
    <property type="component" value="Unplaced"/>
</dbReference>
<name>A0A1I8IJ53_9PLAT</name>
<feature type="domain" description="Arrestin-like N-terminal" evidence="2">
    <location>
        <begin position="28"/>
        <end position="167"/>
    </location>
</feature>
<comment type="similarity">
    <text evidence="1">Belongs to the arrestin family.</text>
</comment>
<dbReference type="Pfam" id="PF00339">
    <property type="entry name" value="Arrestin_N"/>
    <property type="match status" value="1"/>
</dbReference>
<dbReference type="PANTHER" id="PTHR11188">
    <property type="entry name" value="ARRESTIN DOMAIN CONTAINING PROTEIN"/>
    <property type="match status" value="1"/>
</dbReference>
<dbReference type="AlphaFoldDB" id="A0A1I8IJ53"/>
<dbReference type="WBParaSite" id="maker-uti_cns_0012801-snap-gene-0.1-mRNA-1">
    <property type="protein sequence ID" value="maker-uti_cns_0012801-snap-gene-0.1-mRNA-1"/>
    <property type="gene ID" value="maker-uti_cns_0012801-snap-gene-0.1"/>
</dbReference>
<evidence type="ECO:0000313" key="5">
    <source>
        <dbReference type="WBParaSite" id="maker-uti_cns_0012801-snap-gene-0.1-mRNA-1"/>
    </source>
</evidence>
<proteinExistence type="inferred from homology"/>
<dbReference type="Gene3D" id="2.60.40.640">
    <property type="match status" value="3"/>
</dbReference>
<evidence type="ECO:0000313" key="4">
    <source>
        <dbReference type="Proteomes" id="UP000095280"/>
    </source>
</evidence>
<dbReference type="InterPro" id="IPR014752">
    <property type="entry name" value="Arrestin-like_C"/>
</dbReference>
<dbReference type="Pfam" id="PF02752">
    <property type="entry name" value="Arrestin_C"/>
    <property type="match status" value="1"/>
</dbReference>
<protein>
    <submittedName>
        <fullName evidence="5">Arrestin_C domain-containing protein</fullName>
    </submittedName>
</protein>
<reference evidence="5" key="1">
    <citation type="submission" date="2016-11" db="UniProtKB">
        <authorList>
            <consortium name="WormBaseParasite"/>
        </authorList>
    </citation>
    <scope>IDENTIFICATION</scope>
</reference>